<sequence>MGSPIQDKNQQVTFLKHRLNMFMDVLDAIDPEDTELEDIDRLIEMIDELESKCKEFNNREE</sequence>
<evidence type="ECO:0000313" key="3">
    <source>
        <dbReference type="EMBL" id="TYS62394.1"/>
    </source>
</evidence>
<dbReference type="NCBIfam" id="NF040878">
    <property type="entry name" value="SE1561_fam"/>
    <property type="match status" value="1"/>
</dbReference>
<gene>
    <name evidence="3" type="ORF">FZD47_18130</name>
    <name evidence="2" type="ORF">FZD51_03635</name>
</gene>
<reference evidence="4 5" key="1">
    <citation type="submission" date="2019-08" db="EMBL/GenBank/DDBJ databases">
        <title>Bacillus genomes from the desert of Cuatro Cienegas, Coahuila.</title>
        <authorList>
            <person name="Olmedo-Alvarez G."/>
        </authorList>
    </citation>
    <scope>NUCLEOTIDE SEQUENCE [LARGE SCALE GENOMIC DNA]</scope>
    <source>
        <strain evidence="3 5">CH37_1T</strain>
        <strain evidence="2 4">CH446_14T</strain>
    </source>
</reference>
<feature type="coiled-coil region" evidence="1">
    <location>
        <begin position="32"/>
        <end position="59"/>
    </location>
</feature>
<keyword evidence="1" id="KW-0175">Coiled coil</keyword>
<dbReference type="AlphaFoldDB" id="A0A5D4SJL5"/>
<dbReference type="Proteomes" id="UP000323732">
    <property type="component" value="Unassembled WGS sequence"/>
</dbReference>
<dbReference type="EMBL" id="VTER01000002">
    <property type="protein sequence ID" value="TYS51145.1"/>
    <property type="molecule type" value="Genomic_DNA"/>
</dbReference>
<accession>A0A5D4SJL5</accession>
<dbReference type="InterPro" id="IPR047670">
    <property type="entry name" value="YfjT-like"/>
</dbReference>
<dbReference type="EMBL" id="VTES01000005">
    <property type="protein sequence ID" value="TYS62394.1"/>
    <property type="molecule type" value="Genomic_DNA"/>
</dbReference>
<organism evidence="3 5">
    <name type="scientific">Bacillus infantis</name>
    <dbReference type="NCBI Taxonomy" id="324767"/>
    <lineage>
        <taxon>Bacteria</taxon>
        <taxon>Bacillati</taxon>
        <taxon>Bacillota</taxon>
        <taxon>Bacilli</taxon>
        <taxon>Bacillales</taxon>
        <taxon>Bacillaceae</taxon>
        <taxon>Bacillus</taxon>
    </lineage>
</organism>
<comment type="caution">
    <text evidence="3">The sequence shown here is derived from an EMBL/GenBank/DDBJ whole genome shotgun (WGS) entry which is preliminary data.</text>
</comment>
<evidence type="ECO:0000313" key="2">
    <source>
        <dbReference type="EMBL" id="TYS51145.1"/>
    </source>
</evidence>
<dbReference type="Proteomes" id="UP000322139">
    <property type="component" value="Unassembled WGS sequence"/>
</dbReference>
<evidence type="ECO:0000313" key="4">
    <source>
        <dbReference type="Proteomes" id="UP000322139"/>
    </source>
</evidence>
<evidence type="ECO:0000313" key="5">
    <source>
        <dbReference type="Proteomes" id="UP000323732"/>
    </source>
</evidence>
<dbReference type="RefSeq" id="WP_009792096.1">
    <property type="nucleotide sequence ID" value="NZ_CP160000.1"/>
</dbReference>
<name>A0A5D4SJL5_9BACI</name>
<evidence type="ECO:0000256" key="1">
    <source>
        <dbReference type="SAM" id="Coils"/>
    </source>
</evidence>
<dbReference type="GeneID" id="97348015"/>
<proteinExistence type="predicted"/>
<protein>
    <submittedName>
        <fullName evidence="3">Uncharacterized protein</fullName>
    </submittedName>
</protein>